<sequence>MDPRLKGIDVTATKHIVIAIAQSVYPFVICVAGGIGFIVLLIGCFRLTKHGKAQQMFRYYAPSTTFFMIFSGVVLVSITNFFQMLTASLFPTTSLNPQNTLLRYMNDFSNVSTNQQTVYVLYSVLMIVGLVSLTRSMILLTKVSEGQEGHLGRTLSHMLAGIIAMNAEFVVNAIQSIKAFL</sequence>
<evidence type="ECO:0000256" key="1">
    <source>
        <dbReference type="SAM" id="Phobius"/>
    </source>
</evidence>
<evidence type="ECO:0000313" key="2">
    <source>
        <dbReference type="EMBL" id="GGF93565.1"/>
    </source>
</evidence>
<dbReference type="EMBL" id="BMJS01000006">
    <property type="protein sequence ID" value="GGF93565.1"/>
    <property type="molecule type" value="Genomic_DNA"/>
</dbReference>
<reference evidence="2" key="1">
    <citation type="journal article" date="2014" name="Int. J. Syst. Evol. Microbiol.">
        <title>Complete genome sequence of Corynebacterium casei LMG S-19264T (=DSM 44701T), isolated from a smear-ripened cheese.</title>
        <authorList>
            <consortium name="US DOE Joint Genome Institute (JGI-PGF)"/>
            <person name="Walter F."/>
            <person name="Albersmeier A."/>
            <person name="Kalinowski J."/>
            <person name="Ruckert C."/>
        </authorList>
    </citation>
    <scope>NUCLEOTIDE SEQUENCE</scope>
    <source>
        <strain evidence="2">CGMCC 1.15758</strain>
    </source>
</reference>
<organism evidence="2 3">
    <name type="scientific">Cysteiniphilum litorale</name>
    <dbReference type="NCBI Taxonomy" id="2056700"/>
    <lineage>
        <taxon>Bacteria</taxon>
        <taxon>Pseudomonadati</taxon>
        <taxon>Pseudomonadota</taxon>
        <taxon>Gammaproteobacteria</taxon>
        <taxon>Thiotrichales</taxon>
        <taxon>Fastidiosibacteraceae</taxon>
        <taxon>Cysteiniphilum</taxon>
    </lineage>
</organism>
<feature type="transmembrane region" description="Helical" evidence="1">
    <location>
        <begin position="59"/>
        <end position="82"/>
    </location>
</feature>
<gene>
    <name evidence="2" type="ORF">GCM10010995_08400</name>
</gene>
<feature type="transmembrane region" description="Helical" evidence="1">
    <location>
        <begin position="119"/>
        <end position="140"/>
    </location>
</feature>
<proteinExistence type="predicted"/>
<feature type="transmembrane region" description="Helical" evidence="1">
    <location>
        <begin position="24"/>
        <end position="47"/>
    </location>
</feature>
<reference evidence="2" key="2">
    <citation type="submission" date="2020-09" db="EMBL/GenBank/DDBJ databases">
        <authorList>
            <person name="Sun Q."/>
            <person name="Zhou Y."/>
        </authorList>
    </citation>
    <scope>NUCLEOTIDE SEQUENCE</scope>
    <source>
        <strain evidence="2">CGMCC 1.15758</strain>
    </source>
</reference>
<name>A0A8J2Z3D5_9GAMM</name>
<dbReference type="Proteomes" id="UP000636949">
    <property type="component" value="Unassembled WGS sequence"/>
</dbReference>
<protein>
    <submittedName>
        <fullName evidence="2">Uncharacterized protein</fullName>
    </submittedName>
</protein>
<keyword evidence="1" id="KW-1133">Transmembrane helix</keyword>
<dbReference type="AlphaFoldDB" id="A0A8J2Z3D5"/>
<comment type="caution">
    <text evidence="2">The sequence shown here is derived from an EMBL/GenBank/DDBJ whole genome shotgun (WGS) entry which is preliminary data.</text>
</comment>
<evidence type="ECO:0000313" key="3">
    <source>
        <dbReference type="Proteomes" id="UP000636949"/>
    </source>
</evidence>
<keyword evidence="3" id="KW-1185">Reference proteome</keyword>
<accession>A0A8J2Z3D5</accession>
<dbReference type="RefSeq" id="WP_117001821.1">
    <property type="nucleotide sequence ID" value="NZ_BMJS01000006.1"/>
</dbReference>
<dbReference type="OrthoDB" id="5626713at2"/>
<keyword evidence="1" id="KW-0812">Transmembrane</keyword>
<keyword evidence="1" id="KW-0472">Membrane</keyword>